<keyword evidence="2" id="KW-0732">Signal</keyword>
<organism evidence="3">
    <name type="scientific">Sporisorium scitamineum</name>
    <dbReference type="NCBI Taxonomy" id="49012"/>
    <lineage>
        <taxon>Eukaryota</taxon>
        <taxon>Fungi</taxon>
        <taxon>Dikarya</taxon>
        <taxon>Basidiomycota</taxon>
        <taxon>Ustilaginomycotina</taxon>
        <taxon>Ustilaginomycetes</taxon>
        <taxon>Ustilaginales</taxon>
        <taxon>Ustilaginaceae</taxon>
        <taxon>Sporisorium</taxon>
    </lineage>
</organism>
<reference evidence="3" key="1">
    <citation type="submission" date="2014-06" db="EMBL/GenBank/DDBJ databases">
        <authorList>
            <person name="Ju J."/>
            <person name="Zhang J."/>
        </authorList>
    </citation>
    <scope>NUCLEOTIDE SEQUENCE</scope>
    <source>
        <strain evidence="3">SscI8</strain>
    </source>
</reference>
<protein>
    <submittedName>
        <fullName evidence="3">Uncharacterized protein</fullName>
    </submittedName>
</protein>
<accession>A0A127Z9Q8</accession>
<sequence length="219" mass="24675">MTRPFILWISVASVFFASVQSVTSPIAPYPEGIQKGGASVRFLWQELSKGVLRRTLPGHLSHFQTPWSHYLNTDAQILADSFFYQRNHGNLYVAEHNGLMSFLRFLKFKQLDAFALQGPSSEFRDLARMLVHDYAQKLIAAQQREVEQNHLAGTSATESISENSEVKLPVDGVRIKEKWFPDEEAERKEWGRLLRLGSGDEASSDYEIGAPSSGKPTSM</sequence>
<evidence type="ECO:0000313" key="3">
    <source>
        <dbReference type="EMBL" id="CDU22869.1"/>
    </source>
</evidence>
<name>A0A127Z9Q8_9BASI</name>
<proteinExistence type="predicted"/>
<gene>
    <name evidence="3" type="ORF">SPSC_01499</name>
</gene>
<feature type="chain" id="PRO_5007281209" evidence="2">
    <location>
        <begin position="22"/>
        <end position="219"/>
    </location>
</feature>
<feature type="signal peptide" evidence="2">
    <location>
        <begin position="1"/>
        <end position="21"/>
    </location>
</feature>
<evidence type="ECO:0000256" key="1">
    <source>
        <dbReference type="SAM" id="MobiDB-lite"/>
    </source>
</evidence>
<evidence type="ECO:0000256" key="2">
    <source>
        <dbReference type="SAM" id="SignalP"/>
    </source>
</evidence>
<dbReference type="OrthoDB" id="10531958at2759"/>
<feature type="region of interest" description="Disordered" evidence="1">
    <location>
        <begin position="200"/>
        <end position="219"/>
    </location>
</feature>
<dbReference type="EMBL" id="LK056657">
    <property type="protein sequence ID" value="CDU22869.1"/>
    <property type="molecule type" value="Genomic_DNA"/>
</dbReference>
<dbReference type="AlphaFoldDB" id="A0A127Z9Q8"/>